<dbReference type="RefSeq" id="WP_390298586.1">
    <property type="nucleotide sequence ID" value="NZ_JBHSFU010000011.1"/>
</dbReference>
<dbReference type="EMBL" id="JBHSFU010000011">
    <property type="protein sequence ID" value="MFC4559768.1"/>
    <property type="molecule type" value="Genomic_DNA"/>
</dbReference>
<evidence type="ECO:0008006" key="4">
    <source>
        <dbReference type="Google" id="ProtNLM"/>
    </source>
</evidence>
<comment type="caution">
    <text evidence="2">The sequence shown here is derived from an EMBL/GenBank/DDBJ whole genome shotgun (WGS) entry which is preliminary data.</text>
</comment>
<keyword evidence="1" id="KW-0812">Transmembrane</keyword>
<organism evidence="2 3">
    <name type="scientific">Virgibacillus kekensis</name>
    <dbReference type="NCBI Taxonomy" id="202261"/>
    <lineage>
        <taxon>Bacteria</taxon>
        <taxon>Bacillati</taxon>
        <taxon>Bacillota</taxon>
        <taxon>Bacilli</taxon>
        <taxon>Bacillales</taxon>
        <taxon>Bacillaceae</taxon>
        <taxon>Virgibacillus</taxon>
    </lineage>
</organism>
<keyword evidence="1" id="KW-0472">Membrane</keyword>
<evidence type="ECO:0000313" key="2">
    <source>
        <dbReference type="EMBL" id="MFC4559768.1"/>
    </source>
</evidence>
<feature type="transmembrane region" description="Helical" evidence="1">
    <location>
        <begin position="6"/>
        <end position="24"/>
    </location>
</feature>
<keyword evidence="1" id="KW-1133">Transmembrane helix</keyword>
<keyword evidence="3" id="KW-1185">Reference proteome</keyword>
<proteinExistence type="predicted"/>
<reference evidence="3" key="1">
    <citation type="journal article" date="2019" name="Int. J. Syst. Evol. Microbiol.">
        <title>The Global Catalogue of Microorganisms (GCM) 10K type strain sequencing project: providing services to taxonomists for standard genome sequencing and annotation.</title>
        <authorList>
            <consortium name="The Broad Institute Genomics Platform"/>
            <consortium name="The Broad Institute Genome Sequencing Center for Infectious Disease"/>
            <person name="Wu L."/>
            <person name="Ma J."/>
        </authorList>
    </citation>
    <scope>NUCLEOTIDE SEQUENCE [LARGE SCALE GENOMIC DNA]</scope>
    <source>
        <strain evidence="3">CGMCC 4.7426</strain>
    </source>
</reference>
<name>A0ABV9DQB7_9BACI</name>
<protein>
    <recommendedName>
        <fullName evidence="4">DUF5590 domain-containing protein</fullName>
    </recommendedName>
</protein>
<accession>A0ABV9DQB7</accession>
<dbReference type="Proteomes" id="UP001595989">
    <property type="component" value="Unassembled WGS sequence"/>
</dbReference>
<evidence type="ECO:0000256" key="1">
    <source>
        <dbReference type="SAM" id="Phobius"/>
    </source>
</evidence>
<gene>
    <name evidence="2" type="ORF">ACFO3D_16405</name>
</gene>
<sequence>MNKVIIGIITVLILTIGVFVFLDFNKKYNSYVTPEEAIYNLEEPKFEVLKVIDTKIFEDENVSYVFFYSKVDKPKNYLAVAILNENKYGWKYTEMVGVGDIAEGNSGSSIGRNGYRIGFAPSEVAKVQLGAHVANIIRLEKKEIKAWLFHGLGSEEFEKNELKFLNEEGKVLESY</sequence>
<evidence type="ECO:0000313" key="3">
    <source>
        <dbReference type="Proteomes" id="UP001595989"/>
    </source>
</evidence>